<dbReference type="Pfam" id="PF13911">
    <property type="entry name" value="AhpC-TSA_2"/>
    <property type="match status" value="1"/>
</dbReference>
<gene>
    <name evidence="1" type="ORF">BDQ12DRAFT_659039</name>
</gene>
<dbReference type="PANTHER" id="PTHR28630:SF3">
    <property type="entry name" value="PEROXIREDOXIN-LIKE 2C"/>
    <property type="match status" value="1"/>
</dbReference>
<organism evidence="1 2">
    <name type="scientific">Crucibulum laeve</name>
    <dbReference type="NCBI Taxonomy" id="68775"/>
    <lineage>
        <taxon>Eukaryota</taxon>
        <taxon>Fungi</taxon>
        <taxon>Dikarya</taxon>
        <taxon>Basidiomycota</taxon>
        <taxon>Agaricomycotina</taxon>
        <taxon>Agaricomycetes</taxon>
        <taxon>Agaricomycetidae</taxon>
        <taxon>Agaricales</taxon>
        <taxon>Agaricineae</taxon>
        <taxon>Nidulariaceae</taxon>
        <taxon>Crucibulum</taxon>
    </lineage>
</organism>
<name>A0A5C3LI92_9AGAR</name>
<dbReference type="Proteomes" id="UP000308652">
    <property type="component" value="Unassembled WGS sequence"/>
</dbReference>
<dbReference type="OrthoDB" id="40334at2759"/>
<keyword evidence="2" id="KW-1185">Reference proteome</keyword>
<dbReference type="SUPFAM" id="SSF52833">
    <property type="entry name" value="Thioredoxin-like"/>
    <property type="match status" value="1"/>
</dbReference>
<sequence length="208" mass="22278">MSETTSISNALPNEESISNAADLNVFDGKGDKLKFGSIFERQKTVVVFIRHFFCGSCKMYVEQLATIPKSALEDAGTRIVVIGCGEWNPIASYAESTGFSGEIYADPSLSVHHALGMNIQNLAATPAGQKKRSYLTSGAVSNVVKSIWTGPIKNPSHIGKQGNISQLGGDFILGPGNQCKFSSRMQHTQDHVEVTDLMKAAGVTVPQS</sequence>
<dbReference type="STRING" id="68775.A0A5C3LI92"/>
<dbReference type="CDD" id="cd02970">
    <property type="entry name" value="PRX_like2"/>
    <property type="match status" value="1"/>
</dbReference>
<dbReference type="AlphaFoldDB" id="A0A5C3LI92"/>
<accession>A0A5C3LI92</accession>
<proteinExistence type="predicted"/>
<evidence type="ECO:0000313" key="2">
    <source>
        <dbReference type="Proteomes" id="UP000308652"/>
    </source>
</evidence>
<evidence type="ECO:0000313" key="1">
    <source>
        <dbReference type="EMBL" id="TFK32567.1"/>
    </source>
</evidence>
<dbReference type="Gene3D" id="3.40.30.10">
    <property type="entry name" value="Glutaredoxin"/>
    <property type="match status" value="1"/>
</dbReference>
<protein>
    <submittedName>
        <fullName evidence="1">AhpC/TSA antioxidant enzyme-domain-containing protein</fullName>
    </submittedName>
</protein>
<dbReference type="InterPro" id="IPR036249">
    <property type="entry name" value="Thioredoxin-like_sf"/>
</dbReference>
<dbReference type="EMBL" id="ML213670">
    <property type="protein sequence ID" value="TFK32567.1"/>
    <property type="molecule type" value="Genomic_DNA"/>
</dbReference>
<dbReference type="PANTHER" id="PTHR28630">
    <property type="match status" value="1"/>
</dbReference>
<reference evidence="1 2" key="1">
    <citation type="journal article" date="2019" name="Nat. Ecol. Evol.">
        <title>Megaphylogeny resolves global patterns of mushroom evolution.</title>
        <authorList>
            <person name="Varga T."/>
            <person name="Krizsan K."/>
            <person name="Foldi C."/>
            <person name="Dima B."/>
            <person name="Sanchez-Garcia M."/>
            <person name="Sanchez-Ramirez S."/>
            <person name="Szollosi G.J."/>
            <person name="Szarkandi J.G."/>
            <person name="Papp V."/>
            <person name="Albert L."/>
            <person name="Andreopoulos W."/>
            <person name="Angelini C."/>
            <person name="Antonin V."/>
            <person name="Barry K.W."/>
            <person name="Bougher N.L."/>
            <person name="Buchanan P."/>
            <person name="Buyck B."/>
            <person name="Bense V."/>
            <person name="Catcheside P."/>
            <person name="Chovatia M."/>
            <person name="Cooper J."/>
            <person name="Damon W."/>
            <person name="Desjardin D."/>
            <person name="Finy P."/>
            <person name="Geml J."/>
            <person name="Haridas S."/>
            <person name="Hughes K."/>
            <person name="Justo A."/>
            <person name="Karasinski D."/>
            <person name="Kautmanova I."/>
            <person name="Kiss B."/>
            <person name="Kocsube S."/>
            <person name="Kotiranta H."/>
            <person name="LaButti K.M."/>
            <person name="Lechner B.E."/>
            <person name="Liimatainen K."/>
            <person name="Lipzen A."/>
            <person name="Lukacs Z."/>
            <person name="Mihaltcheva S."/>
            <person name="Morgado L.N."/>
            <person name="Niskanen T."/>
            <person name="Noordeloos M.E."/>
            <person name="Ohm R.A."/>
            <person name="Ortiz-Santana B."/>
            <person name="Ovrebo C."/>
            <person name="Racz N."/>
            <person name="Riley R."/>
            <person name="Savchenko A."/>
            <person name="Shiryaev A."/>
            <person name="Soop K."/>
            <person name="Spirin V."/>
            <person name="Szebenyi C."/>
            <person name="Tomsovsky M."/>
            <person name="Tulloss R.E."/>
            <person name="Uehling J."/>
            <person name="Grigoriev I.V."/>
            <person name="Vagvolgyi C."/>
            <person name="Papp T."/>
            <person name="Martin F.M."/>
            <person name="Miettinen O."/>
            <person name="Hibbett D.S."/>
            <person name="Nagy L.G."/>
        </authorList>
    </citation>
    <scope>NUCLEOTIDE SEQUENCE [LARGE SCALE GENOMIC DNA]</scope>
    <source>
        <strain evidence="1 2">CBS 166.37</strain>
    </source>
</reference>
<dbReference type="InterPro" id="IPR032801">
    <property type="entry name" value="PXL2A/B/C"/>
</dbReference>